<keyword evidence="3" id="KW-1185">Reference proteome</keyword>
<dbReference type="Proteomes" id="UP000025227">
    <property type="component" value="Unplaced"/>
</dbReference>
<dbReference type="Gene3D" id="3.30.300.90">
    <property type="entry name" value="BolA-like"/>
    <property type="match status" value="1"/>
</dbReference>
<evidence type="ECO:0000256" key="1">
    <source>
        <dbReference type="ARBA" id="ARBA00005578"/>
    </source>
</evidence>
<dbReference type="AlphaFoldDB" id="A0A7I5E5R7"/>
<sequence>MLSVRGRLFYFTSRFSSTKTAAEIRMAKMLQEKIDGVTQVEVNDVSSGCGSMYSVFVESKAFKGLTRVAQHKLVTGILKNEIRDMHGLSITTKVPE</sequence>
<dbReference type="InterPro" id="IPR036065">
    <property type="entry name" value="BolA-like_sf"/>
</dbReference>
<dbReference type="Pfam" id="PF01722">
    <property type="entry name" value="BolA"/>
    <property type="match status" value="1"/>
</dbReference>
<accession>A0A7I5E5R7</accession>
<dbReference type="SUPFAM" id="SSF82657">
    <property type="entry name" value="BolA-like"/>
    <property type="match status" value="1"/>
</dbReference>
<dbReference type="InterPro" id="IPR052275">
    <property type="entry name" value="Mt_Fe-S_assembly_factor"/>
</dbReference>
<dbReference type="WBParaSite" id="HCON_00014450-00001">
    <property type="protein sequence ID" value="HCON_00014450-00001"/>
    <property type="gene ID" value="HCON_00014450"/>
</dbReference>
<comment type="similarity">
    <text evidence="1 2">Belongs to the BolA/IbaG family.</text>
</comment>
<reference evidence="4" key="1">
    <citation type="submission" date="2020-12" db="UniProtKB">
        <authorList>
            <consortium name="WormBaseParasite"/>
        </authorList>
    </citation>
    <scope>IDENTIFICATION</scope>
    <source>
        <strain evidence="4">MHco3</strain>
    </source>
</reference>
<dbReference type="GO" id="GO:0005759">
    <property type="term" value="C:mitochondrial matrix"/>
    <property type="evidence" value="ECO:0007669"/>
    <property type="project" value="TreeGrafter"/>
</dbReference>
<dbReference type="OrthoDB" id="203381at2759"/>
<dbReference type="PANTHER" id="PTHR46188:SF1">
    <property type="entry name" value="BOLA-LIKE PROTEIN 3"/>
    <property type="match status" value="1"/>
</dbReference>
<evidence type="ECO:0000313" key="4">
    <source>
        <dbReference type="WBParaSite" id="HCON_00014450-00001"/>
    </source>
</evidence>
<organism evidence="3 4">
    <name type="scientific">Haemonchus contortus</name>
    <name type="common">Barber pole worm</name>
    <dbReference type="NCBI Taxonomy" id="6289"/>
    <lineage>
        <taxon>Eukaryota</taxon>
        <taxon>Metazoa</taxon>
        <taxon>Ecdysozoa</taxon>
        <taxon>Nematoda</taxon>
        <taxon>Chromadorea</taxon>
        <taxon>Rhabditida</taxon>
        <taxon>Rhabditina</taxon>
        <taxon>Rhabditomorpha</taxon>
        <taxon>Strongyloidea</taxon>
        <taxon>Trichostrongylidae</taxon>
        <taxon>Haemonchus</taxon>
    </lineage>
</organism>
<proteinExistence type="inferred from homology"/>
<evidence type="ECO:0000313" key="3">
    <source>
        <dbReference type="Proteomes" id="UP000025227"/>
    </source>
</evidence>
<protein>
    <submittedName>
        <fullName evidence="4">Bola bacterial stress-induced morphogen-related protein</fullName>
    </submittedName>
</protein>
<dbReference type="PANTHER" id="PTHR46188">
    <property type="entry name" value="BOLA-LIKE PROTEIN 3"/>
    <property type="match status" value="1"/>
</dbReference>
<dbReference type="PIRSF" id="PIRSF003113">
    <property type="entry name" value="BolA"/>
    <property type="match status" value="1"/>
</dbReference>
<dbReference type="InterPro" id="IPR002634">
    <property type="entry name" value="BolA"/>
</dbReference>
<dbReference type="OMA" id="EIQNMHG"/>
<evidence type="ECO:0000256" key="2">
    <source>
        <dbReference type="RuleBase" id="RU003860"/>
    </source>
</evidence>
<name>A0A7I5E5R7_HAECO</name>